<sequence length="347" mass="37812">MRAMMSELWGALAHQIDGILEVHRAGLRSRGGYRNPALNPPSTEHQVIDVRAADGARLRVHAYGPQDAQPVVLIHGWTCCLEYWNPQINAFAGEYRVIAFDLRGHGESEFGRPDQLDCHLLADDLCAVLDTVLPPGQRAVVVGHSLGAMTVQAWAGKYPQRVLDQAAAVVLANTGPYALVDETTVVPFFNRPLPLLNRKVPLPMWLGRGGLSARIVFPPVAPVRWVFARQIMSLDADPEIIDFGLNIVRSCRSWVRSEFGRLLAEMDLGDAARHLMVPTTVVAGTADDMTPAVHAEQIAQWLRESGNLARFVLLPTGHLGTVEAIDGFNEILGEVLAAVRAPAEAVG</sequence>
<dbReference type="Pfam" id="PF12697">
    <property type="entry name" value="Abhydrolase_6"/>
    <property type="match status" value="1"/>
</dbReference>
<proteinExistence type="predicted"/>
<dbReference type="Gene3D" id="3.40.50.1820">
    <property type="entry name" value="alpha/beta hydrolase"/>
    <property type="match status" value="1"/>
</dbReference>
<evidence type="ECO:0000313" key="3">
    <source>
        <dbReference type="Proteomes" id="UP000565715"/>
    </source>
</evidence>
<dbReference type="InterPro" id="IPR000073">
    <property type="entry name" value="AB_hydrolase_1"/>
</dbReference>
<dbReference type="EMBL" id="JAAXOO010000009">
    <property type="protein sequence ID" value="NKY37388.1"/>
    <property type="molecule type" value="Genomic_DNA"/>
</dbReference>
<evidence type="ECO:0000313" key="2">
    <source>
        <dbReference type="EMBL" id="NKY37388.1"/>
    </source>
</evidence>
<dbReference type="RefSeq" id="WP_068044377.1">
    <property type="nucleotide sequence ID" value="NZ_JAAXOO010000009.1"/>
</dbReference>
<dbReference type="PRINTS" id="PR00111">
    <property type="entry name" value="ABHYDROLASE"/>
</dbReference>
<dbReference type="InterPro" id="IPR029058">
    <property type="entry name" value="AB_hydrolase_fold"/>
</dbReference>
<dbReference type="PANTHER" id="PTHR43433:SF5">
    <property type="entry name" value="AB HYDROLASE-1 DOMAIN-CONTAINING PROTEIN"/>
    <property type="match status" value="1"/>
</dbReference>
<keyword evidence="2" id="KW-0378">Hydrolase</keyword>
<comment type="caution">
    <text evidence="2">The sequence shown here is derived from an EMBL/GenBank/DDBJ whole genome shotgun (WGS) entry which is preliminary data.</text>
</comment>
<dbReference type="Proteomes" id="UP000565715">
    <property type="component" value="Unassembled WGS sequence"/>
</dbReference>
<evidence type="ECO:0000259" key="1">
    <source>
        <dbReference type="Pfam" id="PF12697"/>
    </source>
</evidence>
<dbReference type="SUPFAM" id="SSF53474">
    <property type="entry name" value="alpha/beta-Hydrolases"/>
    <property type="match status" value="1"/>
</dbReference>
<dbReference type="GO" id="GO:0016787">
    <property type="term" value="F:hydrolase activity"/>
    <property type="evidence" value="ECO:0007669"/>
    <property type="project" value="UniProtKB-KW"/>
</dbReference>
<organism evidence="2 3">
    <name type="scientific">Nocardia speluncae</name>
    <dbReference type="NCBI Taxonomy" id="419477"/>
    <lineage>
        <taxon>Bacteria</taxon>
        <taxon>Bacillati</taxon>
        <taxon>Actinomycetota</taxon>
        <taxon>Actinomycetes</taxon>
        <taxon>Mycobacteriales</taxon>
        <taxon>Nocardiaceae</taxon>
        <taxon>Nocardia</taxon>
    </lineage>
</organism>
<dbReference type="PANTHER" id="PTHR43433">
    <property type="entry name" value="HYDROLASE, ALPHA/BETA FOLD FAMILY PROTEIN"/>
    <property type="match status" value="1"/>
</dbReference>
<accession>A0A846XM38</accession>
<gene>
    <name evidence="2" type="ORF">HGA13_30620</name>
</gene>
<protein>
    <submittedName>
        <fullName evidence="2">Alpha/beta hydrolase</fullName>
    </submittedName>
</protein>
<reference evidence="2 3" key="1">
    <citation type="submission" date="2020-04" db="EMBL/GenBank/DDBJ databases">
        <title>MicrobeNet Type strains.</title>
        <authorList>
            <person name="Nicholson A.C."/>
        </authorList>
    </citation>
    <scope>NUCLEOTIDE SEQUENCE [LARGE SCALE GENOMIC DNA]</scope>
    <source>
        <strain evidence="2 3">DSM 45078</strain>
    </source>
</reference>
<feature type="domain" description="AB hydrolase-1" evidence="1">
    <location>
        <begin position="71"/>
        <end position="329"/>
    </location>
</feature>
<dbReference type="AlphaFoldDB" id="A0A846XM38"/>
<dbReference type="InterPro" id="IPR050471">
    <property type="entry name" value="AB_hydrolase"/>
</dbReference>
<name>A0A846XM38_9NOCA</name>
<keyword evidence="3" id="KW-1185">Reference proteome</keyword>